<evidence type="ECO:0000313" key="19">
    <source>
        <dbReference type="Ensembl" id="ENSTGUP00000021580.1"/>
    </source>
</evidence>
<evidence type="ECO:0000256" key="16">
    <source>
        <dbReference type="ARBA" id="ARBA00081761"/>
    </source>
</evidence>
<dbReference type="InterPro" id="IPR001926">
    <property type="entry name" value="TrpB-like_PALP"/>
</dbReference>
<dbReference type="GO" id="GO:0003941">
    <property type="term" value="F:L-serine ammonia-lyase activity"/>
    <property type="evidence" value="ECO:0007669"/>
    <property type="project" value="UniProtKB-EC"/>
</dbReference>
<evidence type="ECO:0000259" key="18">
    <source>
        <dbReference type="Pfam" id="PF00291"/>
    </source>
</evidence>
<dbReference type="GO" id="GO:0008721">
    <property type="term" value="F:D-serine ammonia-lyase activity"/>
    <property type="evidence" value="ECO:0007669"/>
    <property type="project" value="UniProtKB-EC"/>
</dbReference>
<comment type="catalytic activity">
    <reaction evidence="7">
        <text>L-serine = pyruvate + NH4(+)</text>
        <dbReference type="Rhea" id="RHEA:19169"/>
        <dbReference type="ChEBI" id="CHEBI:15361"/>
        <dbReference type="ChEBI" id="CHEBI:28938"/>
        <dbReference type="ChEBI" id="CHEBI:33384"/>
        <dbReference type="EC" id="4.3.1.17"/>
    </reaction>
</comment>
<evidence type="ECO:0000256" key="11">
    <source>
        <dbReference type="ARBA" id="ARBA00066349"/>
    </source>
</evidence>
<dbReference type="GO" id="GO:0016594">
    <property type="term" value="F:glycine binding"/>
    <property type="evidence" value="ECO:0007669"/>
    <property type="project" value="Ensembl"/>
</dbReference>
<dbReference type="EC" id="4.3.1.18" evidence="11"/>
<dbReference type="PANTHER" id="PTHR43050:SF1">
    <property type="entry name" value="SERINE RACEMASE"/>
    <property type="match status" value="1"/>
</dbReference>
<sequence>MSRSSAAETRTRSSPSAILAAPRRAGGADGGRAGTNCRRGRARRRRSDGDAASGAERGAGCGAAAAGPHPSHPAAHLRGAGPHGRQEAALQVRAVAKDRVLQGAQGWRRGKGRFLQEGNSPCDTQQLPHPHGCCPGMKEGWVVHGGHPAQHTQLSLQIRGALNAVRSLVEQRQRSGREPPRAVVTHSSGNHGQALACAARAEGIPAYIVVPRTAPQCKQDAIRAYGATLVPCDPNDKSRAETASTVVQETGGVLVHPNQELAVIAGQGTIALEVLEQAPQVNAVVVPVGGGGMVAGIAVAIKALRPDVKVFAAEPSNVDDCYQSKVRGELTPNLHPRDTIADAVKTSIGPNTWPIIRDLVDDVLTVSEEEIKRATWLVWERMKLLIEPTAGVGLAAVLSEQFQAVPWDVQNVCIVLCGGNVDLRSLTWLTDLSGKAE</sequence>
<dbReference type="SUPFAM" id="SSF53686">
    <property type="entry name" value="Tryptophan synthase beta subunit-like PLP-dependent enzymes"/>
    <property type="match status" value="1"/>
</dbReference>
<dbReference type="GO" id="GO:0030378">
    <property type="term" value="F:serine racemase activity"/>
    <property type="evidence" value="ECO:0007669"/>
    <property type="project" value="UniProtKB-EC"/>
</dbReference>
<evidence type="ECO:0000256" key="14">
    <source>
        <dbReference type="ARBA" id="ARBA00076108"/>
    </source>
</evidence>
<dbReference type="GO" id="GO:0042866">
    <property type="term" value="P:pyruvate biosynthetic process"/>
    <property type="evidence" value="ECO:0007669"/>
    <property type="project" value="Ensembl"/>
</dbReference>
<dbReference type="GO" id="GO:0006563">
    <property type="term" value="P:L-serine metabolic process"/>
    <property type="evidence" value="ECO:0007669"/>
    <property type="project" value="Ensembl"/>
</dbReference>
<evidence type="ECO:0000256" key="12">
    <source>
        <dbReference type="ARBA" id="ARBA00066592"/>
    </source>
</evidence>
<comment type="catalytic activity">
    <reaction evidence="8">
        <text>D-serine = pyruvate + NH4(+)</text>
        <dbReference type="Rhea" id="RHEA:13977"/>
        <dbReference type="ChEBI" id="CHEBI:15361"/>
        <dbReference type="ChEBI" id="CHEBI:28938"/>
        <dbReference type="ChEBI" id="CHEBI:35247"/>
        <dbReference type="EC" id="4.3.1.18"/>
    </reaction>
</comment>
<evidence type="ECO:0000256" key="13">
    <source>
        <dbReference type="ARBA" id="ARBA00070760"/>
    </source>
</evidence>
<evidence type="ECO:0000256" key="17">
    <source>
        <dbReference type="SAM" id="MobiDB-lite"/>
    </source>
</evidence>
<evidence type="ECO:0000256" key="6">
    <source>
        <dbReference type="ARBA" id="ARBA00031418"/>
    </source>
</evidence>
<gene>
    <name evidence="19" type="primary">SRR</name>
</gene>
<dbReference type="GO" id="GO:0030170">
    <property type="term" value="F:pyridoxal phosphate binding"/>
    <property type="evidence" value="ECO:0007669"/>
    <property type="project" value="Ensembl"/>
</dbReference>
<dbReference type="GO" id="GO:0000287">
    <property type="term" value="F:magnesium ion binding"/>
    <property type="evidence" value="ECO:0007669"/>
    <property type="project" value="Ensembl"/>
</dbReference>
<dbReference type="EC" id="4.3.1.17" evidence="3"/>
<dbReference type="GO" id="GO:0070179">
    <property type="term" value="P:D-serine biosynthetic process"/>
    <property type="evidence" value="ECO:0007669"/>
    <property type="project" value="Ensembl"/>
</dbReference>
<dbReference type="GO" id="GO:0032496">
    <property type="term" value="P:response to lipopolysaccharide"/>
    <property type="evidence" value="ECO:0007669"/>
    <property type="project" value="Ensembl"/>
</dbReference>
<evidence type="ECO:0000256" key="4">
    <source>
        <dbReference type="ARBA" id="ARBA00022898"/>
    </source>
</evidence>
<evidence type="ECO:0000256" key="15">
    <source>
        <dbReference type="ARBA" id="ARBA00081060"/>
    </source>
</evidence>
<feature type="region of interest" description="Disordered" evidence="17">
    <location>
        <begin position="1"/>
        <end position="86"/>
    </location>
</feature>
<protein>
    <recommendedName>
        <fullName evidence="13">Serine racemase</fullName>
        <ecNumber evidence="3">4.3.1.17</ecNumber>
        <ecNumber evidence="11">4.3.1.18</ecNumber>
        <ecNumber evidence="12">5.1.1.18</ecNumber>
    </recommendedName>
    <alternativeName>
        <fullName evidence="14">D-serine ammonia-lyase</fullName>
    </alternativeName>
    <alternativeName>
        <fullName evidence="16">D-serine dehydratase</fullName>
    </alternativeName>
    <alternativeName>
        <fullName evidence="15">L-serine ammonia-lyase</fullName>
    </alternativeName>
    <alternativeName>
        <fullName evidence="6">L-serine dehydratase</fullName>
    </alternativeName>
</protein>
<evidence type="ECO:0000256" key="1">
    <source>
        <dbReference type="ARBA" id="ARBA00001933"/>
    </source>
</evidence>
<reference evidence="19" key="3">
    <citation type="submission" date="2025-09" db="UniProtKB">
        <authorList>
            <consortium name="Ensembl"/>
        </authorList>
    </citation>
    <scope>IDENTIFICATION</scope>
</reference>
<name>A0A674GGT6_TAEGU</name>
<comment type="catalytic activity">
    <reaction evidence="9">
        <text>L-serine = D-serine</text>
        <dbReference type="Rhea" id="RHEA:10980"/>
        <dbReference type="ChEBI" id="CHEBI:33384"/>
        <dbReference type="ChEBI" id="CHEBI:35247"/>
        <dbReference type="EC" id="5.1.1.18"/>
    </reaction>
</comment>
<comment type="similarity">
    <text evidence="2">Belongs to the serine/threonine dehydratase family.</text>
</comment>
<evidence type="ECO:0000256" key="3">
    <source>
        <dbReference type="ARBA" id="ARBA00012093"/>
    </source>
</evidence>
<dbReference type="FunFam" id="3.40.50.1100:FF:000041">
    <property type="entry name" value="Threonine ammonia-lyase, variant"/>
    <property type="match status" value="1"/>
</dbReference>
<dbReference type="PANTHER" id="PTHR43050">
    <property type="entry name" value="SERINE / THREONINE RACEMASE FAMILY MEMBER"/>
    <property type="match status" value="1"/>
</dbReference>
<dbReference type="GO" id="GO:0005509">
    <property type="term" value="F:calcium ion binding"/>
    <property type="evidence" value="ECO:0007669"/>
    <property type="project" value="Ensembl"/>
</dbReference>
<dbReference type="OMA" id="YGISHEN"/>
<reference evidence="19" key="2">
    <citation type="submission" date="2025-08" db="UniProtKB">
        <authorList>
            <consortium name="Ensembl"/>
        </authorList>
    </citation>
    <scope>IDENTIFICATION</scope>
</reference>
<reference evidence="19 20" key="1">
    <citation type="journal article" date="2010" name="Nature">
        <title>The genome of a songbird.</title>
        <authorList>
            <person name="Warren W.C."/>
            <person name="Clayton D.F."/>
            <person name="Ellegren H."/>
            <person name="Arnold A.P."/>
            <person name="Hillier L.W."/>
            <person name="Kunstner A."/>
            <person name="Searle S."/>
            <person name="White S."/>
            <person name="Vilella A.J."/>
            <person name="Fairley S."/>
            <person name="Heger A."/>
            <person name="Kong L."/>
            <person name="Ponting C.P."/>
            <person name="Jarvis E.D."/>
            <person name="Mello C.V."/>
            <person name="Minx P."/>
            <person name="Lovell P."/>
            <person name="Velho T.A."/>
            <person name="Ferris M."/>
            <person name="Balakrishnan C.N."/>
            <person name="Sinha S."/>
            <person name="Blatti C."/>
            <person name="London S.E."/>
            <person name="Li Y."/>
            <person name="Lin Y.C."/>
            <person name="George J."/>
            <person name="Sweedler J."/>
            <person name="Southey B."/>
            <person name="Gunaratne P."/>
            <person name="Watson M."/>
            <person name="Nam K."/>
            <person name="Backstrom N."/>
            <person name="Smeds L."/>
            <person name="Nabholz B."/>
            <person name="Itoh Y."/>
            <person name="Whitney O."/>
            <person name="Pfenning A.R."/>
            <person name="Howard J."/>
            <person name="Volker M."/>
            <person name="Skinner B.M."/>
            <person name="Griffin D.K."/>
            <person name="Ye L."/>
            <person name="McLaren W.M."/>
            <person name="Flicek P."/>
            <person name="Quesada V."/>
            <person name="Velasco G."/>
            <person name="Lopez-Otin C."/>
            <person name="Puente X.S."/>
            <person name="Olender T."/>
            <person name="Lancet D."/>
            <person name="Smit A.F."/>
            <person name="Hubley R."/>
            <person name="Konkel M.K."/>
            <person name="Walker J.A."/>
            <person name="Batzer M.A."/>
            <person name="Gu W."/>
            <person name="Pollock D.D."/>
            <person name="Chen L."/>
            <person name="Cheng Z."/>
            <person name="Eichler E.E."/>
            <person name="Stapley J."/>
            <person name="Slate J."/>
            <person name="Ekblom R."/>
            <person name="Birkhead T."/>
            <person name="Burke T."/>
            <person name="Burt D."/>
            <person name="Scharff C."/>
            <person name="Adam I."/>
            <person name="Richard H."/>
            <person name="Sultan M."/>
            <person name="Soldatov A."/>
            <person name="Lehrach H."/>
            <person name="Edwards S.V."/>
            <person name="Yang S.P."/>
            <person name="Li X."/>
            <person name="Graves T."/>
            <person name="Fulton L."/>
            <person name="Nelson J."/>
            <person name="Chinwalla A."/>
            <person name="Hou S."/>
            <person name="Mardis E.R."/>
            <person name="Wilson R.K."/>
        </authorList>
    </citation>
    <scope>NUCLEOTIDE SEQUENCE [LARGE SCALE GENOMIC DNA]</scope>
</reference>
<dbReference type="GO" id="GO:0005524">
    <property type="term" value="F:ATP binding"/>
    <property type="evidence" value="ECO:0007669"/>
    <property type="project" value="Ensembl"/>
</dbReference>
<keyword evidence="5" id="KW-0456">Lyase</keyword>
<dbReference type="EC" id="5.1.1.18" evidence="12"/>
<dbReference type="Pfam" id="PF00291">
    <property type="entry name" value="PALP"/>
    <property type="match status" value="1"/>
</dbReference>
<evidence type="ECO:0000313" key="20">
    <source>
        <dbReference type="Proteomes" id="UP000007754"/>
    </source>
</evidence>
<evidence type="ECO:0000256" key="9">
    <source>
        <dbReference type="ARBA" id="ARBA00051769"/>
    </source>
</evidence>
<dbReference type="GO" id="GO:0030165">
    <property type="term" value="F:PDZ domain binding"/>
    <property type="evidence" value="ECO:0007669"/>
    <property type="project" value="Ensembl"/>
</dbReference>
<keyword evidence="4" id="KW-0663">Pyridoxal phosphate</keyword>
<dbReference type="Proteomes" id="UP000007754">
    <property type="component" value="Chromosome 19"/>
</dbReference>
<evidence type="ECO:0000256" key="2">
    <source>
        <dbReference type="ARBA" id="ARBA00010869"/>
    </source>
</evidence>
<dbReference type="GeneTree" id="ENSGT00550000075026"/>
<dbReference type="GO" id="GO:0005737">
    <property type="term" value="C:cytoplasm"/>
    <property type="evidence" value="ECO:0007669"/>
    <property type="project" value="Ensembl"/>
</dbReference>
<proteinExistence type="inferred from homology"/>
<comment type="cofactor">
    <cofactor evidence="1">
        <name>pyridoxal 5'-phosphate</name>
        <dbReference type="ChEBI" id="CHEBI:597326"/>
    </cofactor>
</comment>
<feature type="compositionally biased region" description="Low complexity" evidence="17">
    <location>
        <begin position="50"/>
        <end position="76"/>
    </location>
</feature>
<keyword evidence="20" id="KW-1185">Reference proteome</keyword>
<dbReference type="InterPro" id="IPR036052">
    <property type="entry name" value="TrpB-like_PALP_sf"/>
</dbReference>
<organism evidence="19 20">
    <name type="scientific">Taeniopygia guttata</name>
    <name type="common">Zebra finch</name>
    <name type="synonym">Poephila guttata</name>
    <dbReference type="NCBI Taxonomy" id="59729"/>
    <lineage>
        <taxon>Eukaryota</taxon>
        <taxon>Metazoa</taxon>
        <taxon>Chordata</taxon>
        <taxon>Craniata</taxon>
        <taxon>Vertebrata</taxon>
        <taxon>Euteleostomi</taxon>
        <taxon>Archelosauria</taxon>
        <taxon>Archosauria</taxon>
        <taxon>Dinosauria</taxon>
        <taxon>Saurischia</taxon>
        <taxon>Theropoda</taxon>
        <taxon>Coelurosauria</taxon>
        <taxon>Aves</taxon>
        <taxon>Neognathae</taxon>
        <taxon>Neoaves</taxon>
        <taxon>Telluraves</taxon>
        <taxon>Australaves</taxon>
        <taxon>Passeriformes</taxon>
        <taxon>Passeroidea</taxon>
        <taxon>Estrildidae</taxon>
        <taxon>Estrildinae</taxon>
        <taxon>Taeniopygia</taxon>
    </lineage>
</organism>
<feature type="domain" description="Tryptophan synthase beta chain-like PALP" evidence="18">
    <location>
        <begin position="154"/>
        <end position="418"/>
    </location>
</feature>
<dbReference type="Gene3D" id="3.40.50.1100">
    <property type="match status" value="2"/>
</dbReference>
<dbReference type="GO" id="GO:0042803">
    <property type="term" value="F:protein homodimerization activity"/>
    <property type="evidence" value="ECO:0007669"/>
    <property type="project" value="Ensembl"/>
</dbReference>
<dbReference type="AlphaFoldDB" id="A0A674GGT6"/>
<dbReference type="GO" id="GO:0043025">
    <property type="term" value="C:neuronal cell body"/>
    <property type="evidence" value="ECO:0007669"/>
    <property type="project" value="Ensembl"/>
</dbReference>
<evidence type="ECO:0000256" key="8">
    <source>
        <dbReference type="ARBA" id="ARBA00050422"/>
    </source>
</evidence>
<evidence type="ECO:0000256" key="5">
    <source>
        <dbReference type="ARBA" id="ARBA00023239"/>
    </source>
</evidence>
<comment type="function">
    <text evidence="10">Catalyzes the synthesis of D-serine from L-serine. D-serine is a key coagonist with glutamate at NMDA receptors. Has dehydratase activity towards both L-serine and D-serine.</text>
</comment>
<feature type="compositionally biased region" description="Low complexity" evidence="17">
    <location>
        <begin position="1"/>
        <end position="25"/>
    </location>
</feature>
<evidence type="ECO:0000256" key="7">
    <source>
        <dbReference type="ARBA" id="ARBA00049406"/>
    </source>
</evidence>
<accession>A0A674GGT6</accession>
<dbReference type="FunFam" id="3.40.50.1100:FF:000133">
    <property type="entry name" value="Serine racemase"/>
    <property type="match status" value="1"/>
</dbReference>
<evidence type="ECO:0000256" key="10">
    <source>
        <dbReference type="ARBA" id="ARBA00056426"/>
    </source>
</evidence>
<dbReference type="InParanoid" id="A0A674GGT6"/>
<dbReference type="Ensembl" id="ENSTGUT00000025784.1">
    <property type="protein sequence ID" value="ENSTGUP00000021580.1"/>
    <property type="gene ID" value="ENSTGUG00000005866.2"/>
</dbReference>
<dbReference type="GO" id="GO:0018114">
    <property type="term" value="F:threonine racemase activity"/>
    <property type="evidence" value="ECO:0007669"/>
    <property type="project" value="Ensembl"/>
</dbReference>